<reference evidence="2" key="4">
    <citation type="submission" date="2021-05" db="EMBL/GenBank/DDBJ databases">
        <title>Whole genome PacBio Sequel sequence of Salmonella enterica subsp. enterica.</title>
        <authorList>
            <person name="Hoffmann M."/>
            <person name="Balkey M."/>
            <person name="Luo Y."/>
        </authorList>
    </citation>
    <scope>NUCLEOTIDE SEQUENCE</scope>
    <source>
        <strain evidence="2">CFSAN029662</strain>
    </source>
</reference>
<accession>A0A3Y6UUJ9</accession>
<dbReference type="EMBL" id="DAAMJF010000001">
    <property type="protein sequence ID" value="HAC6881871.1"/>
    <property type="molecule type" value="Genomic_DNA"/>
</dbReference>
<name>A0A3Y6UUJ9_SALET</name>
<dbReference type="AlphaFoldDB" id="A0A3Y6UUJ9"/>
<evidence type="ECO:0000313" key="2">
    <source>
        <dbReference type="EMBL" id="QVS46255.1"/>
    </source>
</evidence>
<gene>
    <name evidence="1" type="ORF">G0D71_00475</name>
    <name evidence="2" type="ORF">VL99_20715</name>
</gene>
<evidence type="ECO:0000313" key="1">
    <source>
        <dbReference type="EMBL" id="HAC6881871.1"/>
    </source>
</evidence>
<sequence length="82" mass="9125">MSNLKQQAESGLSTIEDAVIEFVKQHPEGVSNKQIAVELGLESDIEGKHTNYLSWSILGNLQNRKLISKQGKGRFARYIAPN</sequence>
<dbReference type="EMBL" id="CP074647">
    <property type="protein sequence ID" value="QVS46255.1"/>
    <property type="molecule type" value="Genomic_DNA"/>
</dbReference>
<reference evidence="2" key="3">
    <citation type="submission" date="2018-07" db="EMBL/GenBank/DDBJ databases">
        <authorList>
            <consortium name="GenomeTrakr network: Whole genome sequencing for foodborne pathogen traceback"/>
        </authorList>
    </citation>
    <scope>NUCLEOTIDE SEQUENCE</scope>
    <source>
        <strain evidence="2">CFSAN029662</strain>
    </source>
</reference>
<proteinExistence type="predicted"/>
<reference evidence="1" key="1">
    <citation type="journal article" date="2018" name="Genome Biol.">
        <title>SKESA: strategic k-mer extension for scrupulous assemblies.</title>
        <authorList>
            <person name="Souvorov A."/>
            <person name="Agarwala R."/>
            <person name="Lipman D.J."/>
        </authorList>
    </citation>
    <scope>NUCLEOTIDE SEQUENCE</scope>
    <source>
        <strain evidence="1">13-0328</strain>
    </source>
</reference>
<protein>
    <submittedName>
        <fullName evidence="1">Uncharacterized protein</fullName>
    </submittedName>
</protein>
<organism evidence="1">
    <name type="scientific">Salmonella enterica I</name>
    <dbReference type="NCBI Taxonomy" id="59201"/>
    <lineage>
        <taxon>Bacteria</taxon>
        <taxon>Pseudomonadati</taxon>
        <taxon>Pseudomonadota</taxon>
        <taxon>Gammaproteobacteria</taxon>
        <taxon>Enterobacterales</taxon>
        <taxon>Enterobacteriaceae</taxon>
        <taxon>Salmonella</taxon>
    </lineage>
</organism>
<reference evidence="1" key="2">
    <citation type="submission" date="2018-07" db="EMBL/GenBank/DDBJ databases">
        <authorList>
            <consortium name="NCBI Pathogen Detection Project"/>
        </authorList>
    </citation>
    <scope>NUCLEOTIDE SEQUENCE</scope>
    <source>
        <strain evidence="1">13-0328</strain>
    </source>
</reference>